<keyword evidence="3 10" id="KW-0132">Cell division</keyword>
<proteinExistence type="inferred from homology"/>
<dbReference type="Pfam" id="PF02875">
    <property type="entry name" value="Mur_ligase_C"/>
    <property type="match status" value="1"/>
</dbReference>
<evidence type="ECO:0000259" key="13">
    <source>
        <dbReference type="Pfam" id="PF02875"/>
    </source>
</evidence>
<dbReference type="Proteomes" id="UP000657177">
    <property type="component" value="Unassembled WGS sequence"/>
</dbReference>
<dbReference type="Pfam" id="PF08245">
    <property type="entry name" value="Mur_ligase_M"/>
    <property type="match status" value="1"/>
</dbReference>
<dbReference type="GO" id="GO:0051301">
    <property type="term" value="P:cell division"/>
    <property type="evidence" value="ECO:0007669"/>
    <property type="project" value="UniProtKB-KW"/>
</dbReference>
<comment type="caution">
    <text evidence="15">The sequence shown here is derived from an EMBL/GenBank/DDBJ whole genome shotgun (WGS) entry which is preliminary data.</text>
</comment>
<dbReference type="GO" id="GO:0047480">
    <property type="term" value="F:UDP-N-acetylmuramoyl-tripeptide-D-alanyl-D-alanine ligase activity"/>
    <property type="evidence" value="ECO:0007669"/>
    <property type="project" value="UniProtKB-UniRule"/>
</dbReference>
<dbReference type="EC" id="6.3.2.10" evidence="10 11"/>
<dbReference type="Gene3D" id="3.40.1190.10">
    <property type="entry name" value="Mur-like, catalytic domain"/>
    <property type="match status" value="1"/>
</dbReference>
<keyword evidence="9 10" id="KW-0961">Cell wall biogenesis/degradation</keyword>
<dbReference type="InterPro" id="IPR051046">
    <property type="entry name" value="MurCDEF_CellWall_CoF430Synth"/>
</dbReference>
<evidence type="ECO:0000256" key="1">
    <source>
        <dbReference type="ARBA" id="ARBA00022490"/>
    </source>
</evidence>
<evidence type="ECO:0000256" key="6">
    <source>
        <dbReference type="ARBA" id="ARBA00022960"/>
    </source>
</evidence>
<evidence type="ECO:0000256" key="7">
    <source>
        <dbReference type="ARBA" id="ARBA00022984"/>
    </source>
</evidence>
<keyword evidence="16" id="KW-1185">Reference proteome</keyword>
<dbReference type="GO" id="GO:0005524">
    <property type="term" value="F:ATP binding"/>
    <property type="evidence" value="ECO:0007669"/>
    <property type="project" value="UniProtKB-UniRule"/>
</dbReference>
<dbReference type="RefSeq" id="WP_181340096.1">
    <property type="nucleotide sequence ID" value="NZ_JAAKDE010000016.1"/>
</dbReference>
<comment type="function">
    <text evidence="10 11">Involved in cell wall formation. Catalyzes the final step in the synthesis of UDP-N-acetylmuramoyl-pentapeptide, the precursor of murein.</text>
</comment>
<keyword evidence="7 10" id="KW-0573">Peptidoglycan synthesis</keyword>
<organism evidence="15 16">
    <name type="scientific">Capillibacterium thermochitinicola</name>
    <dbReference type="NCBI Taxonomy" id="2699427"/>
    <lineage>
        <taxon>Bacteria</taxon>
        <taxon>Bacillati</taxon>
        <taxon>Bacillota</taxon>
        <taxon>Capillibacterium</taxon>
    </lineage>
</organism>
<dbReference type="InterPro" id="IPR036615">
    <property type="entry name" value="Mur_ligase_C_dom_sf"/>
</dbReference>
<evidence type="ECO:0000259" key="14">
    <source>
        <dbReference type="Pfam" id="PF08245"/>
    </source>
</evidence>
<dbReference type="EMBL" id="JAAKDE010000016">
    <property type="protein sequence ID" value="MBA2133629.1"/>
    <property type="molecule type" value="Genomic_DNA"/>
</dbReference>
<comment type="pathway">
    <text evidence="10 11">Cell wall biogenesis; peptidoglycan biosynthesis.</text>
</comment>
<evidence type="ECO:0000256" key="5">
    <source>
        <dbReference type="ARBA" id="ARBA00022840"/>
    </source>
</evidence>
<dbReference type="Pfam" id="PF01225">
    <property type="entry name" value="Mur_ligase"/>
    <property type="match status" value="1"/>
</dbReference>
<keyword evidence="2 10" id="KW-0436">Ligase</keyword>
<sequence length="467" mass="50121">MPKFTLEEIIKATNGRLLTAGSHPQITGVSIDSRSLVPGDVFFALKGPNFDGHDFAAAAAEKGAAAIVCGRELDLPATWPGAVIKVPDTLLAYGDLARYHRQRYTIPVIGITGSNGKTTTKELSAAVLGARYHVVKTEKNYNNEIGLPQTLFQIDETTEAVVVEMGMRGPGQIAYLTRLAQPTVGVVTNIGVTHLELLGTQEAIAAAKGELIAGLPPSGLAVLNGDDPLVTPMARKFPGETLFYSLKRPDDHGETEPALYLVESATEGDQEVVLVDGRWGKFEFTLPLLGRHNIANALAALIVGLSLGLTRDQVVRGLQRVNPVENRLRKIEVGGITVLDDTYNASPPSVRAALEVLSNMKNPGRKIAVLGDMLELGPLAREAHHQIGELTAAYGCKALFAYGPLSVATTEGAAQKGVYARHFTTKDELWEELKTYLTSGDTVLFKGSRGMAMETLVEKVIAHNWGE</sequence>
<dbReference type="UniPathway" id="UPA00219"/>
<dbReference type="GO" id="GO:0071555">
    <property type="term" value="P:cell wall organization"/>
    <property type="evidence" value="ECO:0007669"/>
    <property type="project" value="UniProtKB-KW"/>
</dbReference>
<evidence type="ECO:0000256" key="3">
    <source>
        <dbReference type="ARBA" id="ARBA00022618"/>
    </source>
</evidence>
<name>A0A8J6I2S9_9FIRM</name>
<dbReference type="InterPro" id="IPR035911">
    <property type="entry name" value="MurE/MurF_N"/>
</dbReference>
<comment type="subcellular location">
    <subcellularLocation>
        <location evidence="10 11">Cytoplasm</location>
    </subcellularLocation>
</comment>
<dbReference type="NCBIfam" id="TIGR01143">
    <property type="entry name" value="murF"/>
    <property type="match status" value="1"/>
</dbReference>
<evidence type="ECO:0000256" key="2">
    <source>
        <dbReference type="ARBA" id="ARBA00022598"/>
    </source>
</evidence>
<evidence type="ECO:0000259" key="12">
    <source>
        <dbReference type="Pfam" id="PF01225"/>
    </source>
</evidence>
<evidence type="ECO:0000256" key="8">
    <source>
        <dbReference type="ARBA" id="ARBA00023306"/>
    </source>
</evidence>
<dbReference type="PANTHER" id="PTHR43024:SF1">
    <property type="entry name" value="UDP-N-ACETYLMURAMOYL-TRIPEPTIDE--D-ALANYL-D-ALANINE LIGASE"/>
    <property type="match status" value="1"/>
</dbReference>
<accession>A0A8J6I2S9</accession>
<dbReference type="GO" id="GO:0008360">
    <property type="term" value="P:regulation of cell shape"/>
    <property type="evidence" value="ECO:0007669"/>
    <property type="project" value="UniProtKB-KW"/>
</dbReference>
<dbReference type="GO" id="GO:0005737">
    <property type="term" value="C:cytoplasm"/>
    <property type="evidence" value="ECO:0007669"/>
    <property type="project" value="UniProtKB-SubCell"/>
</dbReference>
<feature type="domain" description="Mur ligase N-terminal catalytic" evidence="12">
    <location>
        <begin position="26"/>
        <end position="98"/>
    </location>
</feature>
<feature type="domain" description="Mur ligase C-terminal" evidence="13">
    <location>
        <begin position="327"/>
        <end position="449"/>
    </location>
</feature>
<evidence type="ECO:0000313" key="15">
    <source>
        <dbReference type="EMBL" id="MBA2133629.1"/>
    </source>
</evidence>
<keyword evidence="4 10" id="KW-0547">Nucleotide-binding</keyword>
<dbReference type="Gene3D" id="3.40.1390.10">
    <property type="entry name" value="MurE/MurF, N-terminal domain"/>
    <property type="match status" value="1"/>
</dbReference>
<keyword evidence="5 10" id="KW-0067">ATP-binding</keyword>
<dbReference type="InterPro" id="IPR004101">
    <property type="entry name" value="Mur_ligase_C"/>
</dbReference>
<dbReference type="GO" id="GO:0009252">
    <property type="term" value="P:peptidoglycan biosynthetic process"/>
    <property type="evidence" value="ECO:0007669"/>
    <property type="project" value="UniProtKB-UniRule"/>
</dbReference>
<comment type="similarity">
    <text evidence="10">Belongs to the MurCDEF family. MurF subfamily.</text>
</comment>
<dbReference type="Gene3D" id="3.90.190.20">
    <property type="entry name" value="Mur ligase, C-terminal domain"/>
    <property type="match status" value="1"/>
</dbReference>
<dbReference type="InterPro" id="IPR000713">
    <property type="entry name" value="Mur_ligase_N"/>
</dbReference>
<evidence type="ECO:0000313" key="16">
    <source>
        <dbReference type="Proteomes" id="UP000657177"/>
    </source>
</evidence>
<dbReference type="InterPro" id="IPR005863">
    <property type="entry name" value="UDP-N-AcMur_synth"/>
</dbReference>
<dbReference type="AlphaFoldDB" id="A0A8J6I2S9"/>
<keyword evidence="6 10" id="KW-0133">Cell shape</keyword>
<comment type="catalytic activity">
    <reaction evidence="10 11">
        <text>D-alanyl-D-alanine + UDP-N-acetyl-alpha-D-muramoyl-L-alanyl-gamma-D-glutamyl-meso-2,6-diaminopimelate + ATP = UDP-N-acetyl-alpha-D-muramoyl-L-alanyl-gamma-D-glutamyl-meso-2,6-diaminopimeloyl-D-alanyl-D-alanine + ADP + phosphate + H(+)</text>
        <dbReference type="Rhea" id="RHEA:28374"/>
        <dbReference type="ChEBI" id="CHEBI:15378"/>
        <dbReference type="ChEBI" id="CHEBI:30616"/>
        <dbReference type="ChEBI" id="CHEBI:43474"/>
        <dbReference type="ChEBI" id="CHEBI:57822"/>
        <dbReference type="ChEBI" id="CHEBI:61386"/>
        <dbReference type="ChEBI" id="CHEBI:83905"/>
        <dbReference type="ChEBI" id="CHEBI:456216"/>
        <dbReference type="EC" id="6.3.2.10"/>
    </reaction>
</comment>
<evidence type="ECO:0000256" key="4">
    <source>
        <dbReference type="ARBA" id="ARBA00022741"/>
    </source>
</evidence>
<dbReference type="SUPFAM" id="SSF53623">
    <property type="entry name" value="MurD-like peptide ligases, catalytic domain"/>
    <property type="match status" value="1"/>
</dbReference>
<dbReference type="InterPro" id="IPR013221">
    <property type="entry name" value="Mur_ligase_cen"/>
</dbReference>
<evidence type="ECO:0000256" key="9">
    <source>
        <dbReference type="ARBA" id="ARBA00023316"/>
    </source>
</evidence>
<protein>
    <recommendedName>
        <fullName evidence="10 11">UDP-N-acetylmuramoyl-tripeptide--D-alanyl-D-alanine ligase</fullName>
        <ecNumber evidence="10 11">6.3.2.10</ecNumber>
    </recommendedName>
    <alternativeName>
        <fullName evidence="10">D-alanyl-D-alanine-adding enzyme</fullName>
    </alternativeName>
</protein>
<reference evidence="15" key="1">
    <citation type="submission" date="2020-06" db="EMBL/GenBank/DDBJ databases">
        <title>Novel chitinolytic bacterium.</title>
        <authorList>
            <person name="Ungkulpasvich U."/>
            <person name="Kosugi A."/>
            <person name="Uke A."/>
        </authorList>
    </citation>
    <scope>NUCLEOTIDE SEQUENCE</scope>
    <source>
        <strain evidence="15">UUS1-1</strain>
    </source>
</reference>
<evidence type="ECO:0000256" key="11">
    <source>
        <dbReference type="RuleBase" id="RU004136"/>
    </source>
</evidence>
<keyword evidence="1 10" id="KW-0963">Cytoplasm</keyword>
<feature type="domain" description="Mur ligase central" evidence="14">
    <location>
        <begin position="111"/>
        <end position="303"/>
    </location>
</feature>
<dbReference type="InterPro" id="IPR036565">
    <property type="entry name" value="Mur-like_cat_sf"/>
</dbReference>
<dbReference type="SUPFAM" id="SSF53244">
    <property type="entry name" value="MurD-like peptide ligases, peptide-binding domain"/>
    <property type="match status" value="1"/>
</dbReference>
<evidence type="ECO:0000256" key="10">
    <source>
        <dbReference type="HAMAP-Rule" id="MF_02019"/>
    </source>
</evidence>
<gene>
    <name evidence="10" type="primary">murF</name>
    <name evidence="15" type="ORF">G5B42_08780</name>
</gene>
<dbReference type="PANTHER" id="PTHR43024">
    <property type="entry name" value="UDP-N-ACETYLMURAMOYL-TRIPEPTIDE--D-ALANYL-D-ALANINE LIGASE"/>
    <property type="match status" value="1"/>
</dbReference>
<feature type="binding site" evidence="10">
    <location>
        <begin position="113"/>
        <end position="119"/>
    </location>
    <ligand>
        <name>ATP</name>
        <dbReference type="ChEBI" id="CHEBI:30616"/>
    </ligand>
</feature>
<keyword evidence="8 10" id="KW-0131">Cell cycle</keyword>
<dbReference type="SUPFAM" id="SSF63418">
    <property type="entry name" value="MurE/MurF N-terminal domain"/>
    <property type="match status" value="1"/>
</dbReference>
<dbReference type="HAMAP" id="MF_02019">
    <property type="entry name" value="MurF"/>
    <property type="match status" value="1"/>
</dbReference>